<evidence type="ECO:0000313" key="3">
    <source>
        <dbReference type="Proteomes" id="UP000532866"/>
    </source>
</evidence>
<sequence length="106" mass="11818">MAMPFDLTPFYDSFTKQLIIGLAIAGAVMMIVGFVTQSWGKAITTAFGTIVIAGFIIIFKNLESIGNWFKSVTFKNAAIGIFDMPHWTDYVPDTQNIINHVIHMLM</sequence>
<comment type="caution">
    <text evidence="2">The sequence shown here is derived from an EMBL/GenBank/DDBJ whole genome shotgun (WGS) entry which is preliminary data.</text>
</comment>
<evidence type="ECO:0000313" key="2">
    <source>
        <dbReference type="EMBL" id="MBC1333538.1"/>
    </source>
</evidence>
<evidence type="ECO:0008006" key="4">
    <source>
        <dbReference type="Google" id="ProtNLM"/>
    </source>
</evidence>
<name>A0A7X0WGR2_9LIST</name>
<dbReference type="AlphaFoldDB" id="A0A7X0WGR2"/>
<dbReference type="RefSeq" id="WP_185375237.1">
    <property type="nucleotide sequence ID" value="NZ_JAAROL010000011.1"/>
</dbReference>
<proteinExistence type="predicted"/>
<reference evidence="2 3" key="1">
    <citation type="submission" date="2020-03" db="EMBL/GenBank/DDBJ databases">
        <title>Soil Listeria distribution.</title>
        <authorList>
            <person name="Liao J."/>
            <person name="Wiedmann M."/>
        </authorList>
    </citation>
    <scope>NUCLEOTIDE SEQUENCE [LARGE SCALE GENOMIC DNA]</scope>
    <source>
        <strain evidence="2 3">FSL L7-1833</strain>
    </source>
</reference>
<protein>
    <recommendedName>
        <fullName evidence="4">Conjugal transfer protein</fullName>
    </recommendedName>
</protein>
<accession>A0A7X0WGR2</accession>
<feature type="transmembrane region" description="Helical" evidence="1">
    <location>
        <begin position="42"/>
        <end position="62"/>
    </location>
</feature>
<gene>
    <name evidence="2" type="ORF">HB759_16455</name>
</gene>
<keyword evidence="1" id="KW-0812">Transmembrane</keyword>
<evidence type="ECO:0000256" key="1">
    <source>
        <dbReference type="SAM" id="Phobius"/>
    </source>
</evidence>
<dbReference type="Proteomes" id="UP000532866">
    <property type="component" value="Unassembled WGS sequence"/>
</dbReference>
<keyword evidence="1" id="KW-1133">Transmembrane helix</keyword>
<feature type="transmembrane region" description="Helical" evidence="1">
    <location>
        <begin position="18"/>
        <end position="36"/>
    </location>
</feature>
<keyword evidence="1" id="KW-0472">Membrane</keyword>
<dbReference type="EMBL" id="JAAROL010000011">
    <property type="protein sequence ID" value="MBC1333538.1"/>
    <property type="molecule type" value="Genomic_DNA"/>
</dbReference>
<organism evidence="2 3">
    <name type="scientific">Listeria booriae</name>
    <dbReference type="NCBI Taxonomy" id="1552123"/>
    <lineage>
        <taxon>Bacteria</taxon>
        <taxon>Bacillati</taxon>
        <taxon>Bacillota</taxon>
        <taxon>Bacilli</taxon>
        <taxon>Bacillales</taxon>
        <taxon>Listeriaceae</taxon>
        <taxon>Listeria</taxon>
    </lineage>
</organism>